<keyword evidence="4 5" id="KW-0234">DNA repair</keyword>
<evidence type="ECO:0000313" key="6">
    <source>
        <dbReference type="EMBL" id="HHF98769.1"/>
    </source>
</evidence>
<comment type="caution">
    <text evidence="6">The sequence shown here is derived from an EMBL/GenBank/DDBJ whole genome shotgun (WGS) entry which is preliminary data.</text>
</comment>
<accession>A0A7V5HZF1</accession>
<dbReference type="InterPro" id="IPR003180">
    <property type="entry name" value="MPG"/>
</dbReference>
<keyword evidence="3 5" id="KW-0378">Hydrolase</keyword>
<dbReference type="Gene3D" id="3.10.300.10">
    <property type="entry name" value="Methylpurine-DNA glycosylase (MPG)"/>
    <property type="match status" value="1"/>
</dbReference>
<dbReference type="EC" id="3.2.2.-" evidence="5"/>
<reference evidence="6" key="1">
    <citation type="journal article" date="2020" name="mSystems">
        <title>Genome- and Community-Level Interaction Insights into Carbon Utilization and Element Cycling Functions of Hydrothermarchaeota in Hydrothermal Sediment.</title>
        <authorList>
            <person name="Zhou Z."/>
            <person name="Liu Y."/>
            <person name="Xu W."/>
            <person name="Pan J."/>
            <person name="Luo Z.H."/>
            <person name="Li M."/>
        </authorList>
    </citation>
    <scope>NUCLEOTIDE SEQUENCE [LARGE SCALE GENOMIC DNA]</scope>
    <source>
        <strain evidence="6">HyVt-92</strain>
    </source>
</reference>
<evidence type="ECO:0000256" key="5">
    <source>
        <dbReference type="HAMAP-Rule" id="MF_00527"/>
    </source>
</evidence>
<dbReference type="NCBIfam" id="TIGR00567">
    <property type="entry name" value="3mg"/>
    <property type="match status" value="1"/>
</dbReference>
<dbReference type="EMBL" id="DRTT01000131">
    <property type="protein sequence ID" value="HHF98769.1"/>
    <property type="molecule type" value="Genomic_DNA"/>
</dbReference>
<evidence type="ECO:0000256" key="3">
    <source>
        <dbReference type="ARBA" id="ARBA00022801"/>
    </source>
</evidence>
<dbReference type="SUPFAM" id="SSF50486">
    <property type="entry name" value="FMT C-terminal domain-like"/>
    <property type="match status" value="1"/>
</dbReference>
<dbReference type="InterPro" id="IPR011034">
    <property type="entry name" value="Formyl_transferase-like_C_sf"/>
</dbReference>
<gene>
    <name evidence="6" type="ORF">ENL39_04715</name>
</gene>
<dbReference type="GO" id="GO:0006284">
    <property type="term" value="P:base-excision repair"/>
    <property type="evidence" value="ECO:0007669"/>
    <property type="project" value="InterPro"/>
</dbReference>
<evidence type="ECO:0000256" key="4">
    <source>
        <dbReference type="ARBA" id="ARBA00023204"/>
    </source>
</evidence>
<sequence length="197" mass="22368">MAQKLKLIPLPRSFYAKDTELVAKKLLGKLLVRILPEGRLVGRIVETEAYYGVGDPASHSFRGKTKRSSVMWEKPGTAYVYFTYGMHFLLNVVTEKENVPGAVLIRAVEPMEGIEIMRKNRKKENLRELARGPARLTQAFAIDGSFNRYDLTQENALLFIAEGKEENFEIESTARKGIKKGLDKKLRFFIKGNPFVS</sequence>
<evidence type="ECO:0000256" key="2">
    <source>
        <dbReference type="ARBA" id="ARBA00022763"/>
    </source>
</evidence>
<proteinExistence type="inferred from homology"/>
<dbReference type="GO" id="GO:0003905">
    <property type="term" value="F:alkylbase DNA N-glycosylase activity"/>
    <property type="evidence" value="ECO:0007669"/>
    <property type="project" value="InterPro"/>
</dbReference>
<dbReference type="PANTHER" id="PTHR10429:SF0">
    <property type="entry name" value="DNA-3-METHYLADENINE GLYCOSYLASE"/>
    <property type="match status" value="1"/>
</dbReference>
<organism evidence="6">
    <name type="scientific">Aerophobetes bacterium</name>
    <dbReference type="NCBI Taxonomy" id="2030807"/>
    <lineage>
        <taxon>Bacteria</taxon>
        <taxon>Candidatus Aerophobota</taxon>
    </lineage>
</organism>
<keyword evidence="2 5" id="KW-0227">DNA damage</keyword>
<dbReference type="Proteomes" id="UP000886070">
    <property type="component" value="Unassembled WGS sequence"/>
</dbReference>
<protein>
    <recommendedName>
        <fullName evidence="5">Putative 3-methyladenine DNA glycosylase</fullName>
        <ecNumber evidence="5">3.2.2.-</ecNumber>
    </recommendedName>
</protein>
<dbReference type="NCBIfam" id="NF002003">
    <property type="entry name" value="PRK00802.1-3"/>
    <property type="match status" value="1"/>
</dbReference>
<name>A0A7V5HZF1_UNCAE</name>
<keyword evidence="6" id="KW-0326">Glycosidase</keyword>
<evidence type="ECO:0000256" key="1">
    <source>
        <dbReference type="ARBA" id="ARBA00009232"/>
    </source>
</evidence>
<dbReference type="InterPro" id="IPR036995">
    <property type="entry name" value="MPG_sf"/>
</dbReference>
<dbReference type="GO" id="GO:0003677">
    <property type="term" value="F:DNA binding"/>
    <property type="evidence" value="ECO:0007669"/>
    <property type="project" value="InterPro"/>
</dbReference>
<dbReference type="PANTHER" id="PTHR10429">
    <property type="entry name" value="DNA-3-METHYLADENINE GLYCOSYLASE"/>
    <property type="match status" value="1"/>
</dbReference>
<dbReference type="CDD" id="cd00540">
    <property type="entry name" value="AAG"/>
    <property type="match status" value="1"/>
</dbReference>
<dbReference type="FunFam" id="3.10.300.10:FF:000001">
    <property type="entry name" value="Putative 3-methyladenine DNA glycosylase"/>
    <property type="match status" value="1"/>
</dbReference>
<dbReference type="Pfam" id="PF02245">
    <property type="entry name" value="Pur_DNA_glyco"/>
    <property type="match status" value="1"/>
</dbReference>
<dbReference type="AlphaFoldDB" id="A0A7V5HZF1"/>
<dbReference type="HAMAP" id="MF_00527">
    <property type="entry name" value="3MGH"/>
    <property type="match status" value="1"/>
</dbReference>
<comment type="similarity">
    <text evidence="1 5">Belongs to the DNA glycosylase MPG family.</text>
</comment>